<organism evidence="2 3">
    <name type="scientific">Gimesia aquarii</name>
    <dbReference type="NCBI Taxonomy" id="2527964"/>
    <lineage>
        <taxon>Bacteria</taxon>
        <taxon>Pseudomonadati</taxon>
        <taxon>Planctomycetota</taxon>
        <taxon>Planctomycetia</taxon>
        <taxon>Planctomycetales</taxon>
        <taxon>Planctomycetaceae</taxon>
        <taxon>Gimesia</taxon>
    </lineage>
</organism>
<keyword evidence="1" id="KW-0812">Transmembrane</keyword>
<keyword evidence="1" id="KW-0472">Membrane</keyword>
<protein>
    <submittedName>
        <fullName evidence="2">Uncharacterized protein</fullName>
    </submittedName>
</protein>
<keyword evidence="1" id="KW-1133">Transmembrane helix</keyword>
<evidence type="ECO:0000313" key="3">
    <source>
        <dbReference type="Proteomes" id="UP000318384"/>
    </source>
</evidence>
<sequence>MLNSMAYFEVVFTSFLCVFFGVISNLFYGQININLAKEKRKSYFRQTL</sequence>
<evidence type="ECO:0000256" key="1">
    <source>
        <dbReference type="SAM" id="Phobius"/>
    </source>
</evidence>
<gene>
    <name evidence="2" type="ORF">V202x_28350</name>
</gene>
<reference evidence="2 3" key="1">
    <citation type="submission" date="2019-03" db="EMBL/GenBank/DDBJ databases">
        <title>Deep-cultivation of Planctomycetes and their phenomic and genomic characterization uncovers novel biology.</title>
        <authorList>
            <person name="Wiegand S."/>
            <person name="Jogler M."/>
            <person name="Boedeker C."/>
            <person name="Pinto D."/>
            <person name="Vollmers J."/>
            <person name="Rivas-Marin E."/>
            <person name="Kohn T."/>
            <person name="Peeters S.H."/>
            <person name="Heuer A."/>
            <person name="Rast P."/>
            <person name="Oberbeckmann S."/>
            <person name="Bunk B."/>
            <person name="Jeske O."/>
            <person name="Meyerdierks A."/>
            <person name="Storesund J.E."/>
            <person name="Kallscheuer N."/>
            <person name="Luecker S."/>
            <person name="Lage O.M."/>
            <person name="Pohl T."/>
            <person name="Merkel B.J."/>
            <person name="Hornburger P."/>
            <person name="Mueller R.-W."/>
            <person name="Bruemmer F."/>
            <person name="Labrenz M."/>
            <person name="Spormann A.M."/>
            <person name="Op den Camp H."/>
            <person name="Overmann J."/>
            <person name="Amann R."/>
            <person name="Jetten M.S.M."/>
            <person name="Mascher T."/>
            <person name="Medema M.H."/>
            <person name="Devos D.P."/>
            <person name="Kaster A.-K."/>
            <person name="Ovreas L."/>
            <person name="Rohde M."/>
            <person name="Galperin M.Y."/>
            <person name="Jogler C."/>
        </authorList>
    </citation>
    <scope>NUCLEOTIDE SEQUENCE [LARGE SCALE GENOMIC DNA]</scope>
    <source>
        <strain evidence="2 3">V202</strain>
    </source>
</reference>
<dbReference type="AlphaFoldDB" id="A0A517WW21"/>
<keyword evidence="3" id="KW-1185">Reference proteome</keyword>
<dbReference type="EMBL" id="CP037422">
    <property type="protein sequence ID" value="QDU09460.1"/>
    <property type="molecule type" value="Genomic_DNA"/>
</dbReference>
<name>A0A517WW21_9PLAN</name>
<feature type="transmembrane region" description="Helical" evidence="1">
    <location>
        <begin position="6"/>
        <end position="28"/>
    </location>
</feature>
<evidence type="ECO:0000313" key="2">
    <source>
        <dbReference type="EMBL" id="QDU09460.1"/>
    </source>
</evidence>
<accession>A0A517WW21</accession>
<proteinExistence type="predicted"/>
<dbReference type="Proteomes" id="UP000318384">
    <property type="component" value="Chromosome"/>
</dbReference>